<sequence length="40" mass="4743">MSLKKGTEQLRLELLESRQIRILSFCYFLSEAFMSNPTNF</sequence>
<gene>
    <name evidence="1" type="ORF">M595_1987</name>
</gene>
<name>U7QJJ1_9CYAN</name>
<accession>U7QJJ1</accession>
<reference evidence="1 2" key="1">
    <citation type="journal article" date="2013" name="Front. Microbiol.">
        <title>Comparative genomic analyses of the cyanobacterium, Lyngbya aestuarii BL J, a powerful hydrogen producer.</title>
        <authorList>
            <person name="Kothari A."/>
            <person name="Vaughn M."/>
            <person name="Garcia-Pichel F."/>
        </authorList>
    </citation>
    <scope>NUCLEOTIDE SEQUENCE [LARGE SCALE GENOMIC DNA]</scope>
    <source>
        <strain evidence="1 2">BL J</strain>
    </source>
</reference>
<evidence type="ECO:0000313" key="2">
    <source>
        <dbReference type="Proteomes" id="UP000017127"/>
    </source>
</evidence>
<proteinExistence type="predicted"/>
<organism evidence="1 2">
    <name type="scientific">Lyngbya aestuarii BL J</name>
    <dbReference type="NCBI Taxonomy" id="1348334"/>
    <lineage>
        <taxon>Bacteria</taxon>
        <taxon>Bacillati</taxon>
        <taxon>Cyanobacteriota</taxon>
        <taxon>Cyanophyceae</taxon>
        <taxon>Oscillatoriophycideae</taxon>
        <taxon>Oscillatoriales</taxon>
        <taxon>Microcoleaceae</taxon>
        <taxon>Lyngbya</taxon>
    </lineage>
</organism>
<keyword evidence="2" id="KW-1185">Reference proteome</keyword>
<evidence type="ECO:0000313" key="1">
    <source>
        <dbReference type="EMBL" id="ERT08058.1"/>
    </source>
</evidence>
<comment type="caution">
    <text evidence="1">The sequence shown here is derived from an EMBL/GenBank/DDBJ whole genome shotgun (WGS) entry which is preliminary data.</text>
</comment>
<protein>
    <submittedName>
        <fullName evidence="1">Uncharacterized protein</fullName>
    </submittedName>
</protein>
<dbReference type="Proteomes" id="UP000017127">
    <property type="component" value="Unassembled WGS sequence"/>
</dbReference>
<dbReference type="EMBL" id="AUZM01000015">
    <property type="protein sequence ID" value="ERT08058.1"/>
    <property type="molecule type" value="Genomic_DNA"/>
</dbReference>
<dbReference type="AlphaFoldDB" id="U7QJJ1"/>